<dbReference type="AlphaFoldDB" id="A0A1G9V955"/>
<gene>
    <name evidence="3" type="ORF">SAMN05192555_11745</name>
</gene>
<dbReference type="SUPFAM" id="SSF48452">
    <property type="entry name" value="TPR-like"/>
    <property type="match status" value="1"/>
</dbReference>
<dbReference type="SMART" id="SM00028">
    <property type="entry name" value="TPR"/>
    <property type="match status" value="2"/>
</dbReference>
<name>A0A1G9V955_9GAMM</name>
<dbReference type="Gene3D" id="1.25.40.10">
    <property type="entry name" value="Tetratricopeptide repeat domain"/>
    <property type="match status" value="1"/>
</dbReference>
<dbReference type="NCBIfam" id="NF033920">
    <property type="entry name" value="C39_PA2778_fam"/>
    <property type="match status" value="1"/>
</dbReference>
<dbReference type="InterPro" id="IPR039563">
    <property type="entry name" value="Peptidase_C39_single_dom"/>
</dbReference>
<evidence type="ECO:0000313" key="3">
    <source>
        <dbReference type="EMBL" id="SDM68415.1"/>
    </source>
</evidence>
<reference evidence="4" key="1">
    <citation type="submission" date="2016-10" db="EMBL/GenBank/DDBJ databases">
        <authorList>
            <person name="Varghese N."/>
            <person name="Submissions S."/>
        </authorList>
    </citation>
    <scope>NUCLEOTIDE SEQUENCE [LARGE SCALE GENOMIC DNA]</scope>
    <source>
        <strain evidence="4">AAP</strain>
    </source>
</reference>
<dbReference type="EMBL" id="FNGH01000017">
    <property type="protein sequence ID" value="SDM68415.1"/>
    <property type="molecule type" value="Genomic_DNA"/>
</dbReference>
<dbReference type="InterPro" id="IPR011990">
    <property type="entry name" value="TPR-like_helical_dom_sf"/>
</dbReference>
<dbReference type="Proteomes" id="UP000199107">
    <property type="component" value="Unassembled WGS sequence"/>
</dbReference>
<dbReference type="PROSITE" id="PS50005">
    <property type="entry name" value="TPR"/>
    <property type="match status" value="1"/>
</dbReference>
<evidence type="ECO:0000256" key="1">
    <source>
        <dbReference type="PROSITE-ProRule" id="PRU00339"/>
    </source>
</evidence>
<dbReference type="STRING" id="48727.SAMN05192555_11745"/>
<protein>
    <submittedName>
        <fullName evidence="3">Tetratricopeptide repeat-containing protein</fullName>
    </submittedName>
</protein>
<organism evidence="3 4">
    <name type="scientific">Franzmannia pantelleriensis</name>
    <dbReference type="NCBI Taxonomy" id="48727"/>
    <lineage>
        <taxon>Bacteria</taxon>
        <taxon>Pseudomonadati</taxon>
        <taxon>Pseudomonadota</taxon>
        <taxon>Gammaproteobacteria</taxon>
        <taxon>Oceanospirillales</taxon>
        <taxon>Halomonadaceae</taxon>
        <taxon>Franzmannia</taxon>
    </lineage>
</organism>
<evidence type="ECO:0000259" key="2">
    <source>
        <dbReference type="Pfam" id="PF13529"/>
    </source>
</evidence>
<feature type="repeat" description="TPR" evidence="1">
    <location>
        <begin position="247"/>
        <end position="280"/>
    </location>
</feature>
<dbReference type="OrthoDB" id="5611441at2"/>
<dbReference type="Pfam" id="PF13432">
    <property type="entry name" value="TPR_16"/>
    <property type="match status" value="1"/>
</dbReference>
<dbReference type="RefSeq" id="WP_089660214.1">
    <property type="nucleotide sequence ID" value="NZ_FNGH01000017.1"/>
</dbReference>
<dbReference type="CDD" id="cd02549">
    <property type="entry name" value="Peptidase_C39A"/>
    <property type="match status" value="1"/>
</dbReference>
<evidence type="ECO:0000313" key="4">
    <source>
        <dbReference type="Proteomes" id="UP000199107"/>
    </source>
</evidence>
<dbReference type="InterPro" id="IPR019734">
    <property type="entry name" value="TPR_rpt"/>
</dbReference>
<keyword evidence="4" id="KW-1185">Reference proteome</keyword>
<dbReference type="Gene3D" id="3.90.70.10">
    <property type="entry name" value="Cysteine proteinases"/>
    <property type="match status" value="1"/>
</dbReference>
<dbReference type="InterPro" id="IPR039564">
    <property type="entry name" value="Peptidase_C39-like"/>
</dbReference>
<sequence>MSHLLERHAPRQQSERQAWNARTAGVLLLMAAFLLLSGCATSPRLASPGDMGIAERTYIDGVPFHAQRDYQCGPASLAMVLNHSDVDVSVDTLIPQVFLPNRDGSVQPEMQATVRRYDRVSFVLDGNFSSLLKELDAGHPVVVMQNLSLPLWPMWHYAVAIGYDLDEQLMTLHSGEEANRQESFRRFDATWARSERWSMVALPPGELPVSVGPRRAMDAIASFEQANDAEAALPAWHAVTERWPQDAMAWFALGNAEYSVGHPEAAAEAFQHATDQQPDMAVAWLNLGLTLEGLARRDEARLALQQAAALPSRWQDDADQALRRFSD</sequence>
<feature type="domain" description="Peptidase C39-like" evidence="2">
    <location>
        <begin position="61"/>
        <end position="172"/>
    </location>
</feature>
<accession>A0A1G9V955</accession>
<keyword evidence="1" id="KW-0802">TPR repeat</keyword>
<proteinExistence type="predicted"/>
<dbReference type="Pfam" id="PF13529">
    <property type="entry name" value="Peptidase_C39_2"/>
    <property type="match status" value="1"/>
</dbReference>